<evidence type="ECO:0000313" key="1">
    <source>
        <dbReference type="EMBL" id="RYM96094.1"/>
    </source>
</evidence>
<dbReference type="RefSeq" id="WP_130077180.1">
    <property type="nucleotide sequence ID" value="NZ_RSCO01000013.1"/>
</dbReference>
<proteinExistence type="predicted"/>
<dbReference type="EMBL" id="RSCO01000013">
    <property type="protein sequence ID" value="RYM96094.1"/>
    <property type="molecule type" value="Genomic_DNA"/>
</dbReference>
<dbReference type="GO" id="GO:0016020">
    <property type="term" value="C:membrane"/>
    <property type="evidence" value="ECO:0007669"/>
    <property type="project" value="InterPro"/>
</dbReference>
<dbReference type="Gene3D" id="3.90.226.10">
    <property type="entry name" value="2-enoyl-CoA Hydratase, Chain A, domain 1"/>
    <property type="match status" value="1"/>
</dbReference>
<reference evidence="1 2" key="1">
    <citation type="journal article" date="2019" name="Appl. Environ. Microbiol.">
        <title>Dissecting the evolutionary development of the Bifidobacterium animalis species through comparative genomics analyses.</title>
        <authorList>
            <person name="Lugli G.A."/>
            <person name="Mancino W."/>
            <person name="Milani C."/>
            <person name="Duranti S."/>
            <person name="Mancabelli L."/>
            <person name="Napoli S."/>
            <person name="Mangifesta M."/>
            <person name="Viappiani A."/>
            <person name="Anzalone R."/>
            <person name="Longhi G."/>
            <person name="van Sinderen D."/>
            <person name="Ventura M."/>
            <person name="Turroni F."/>
        </authorList>
    </citation>
    <scope>NUCLEOTIDE SEQUENCE [LARGE SCALE GENOMIC DNA]</scope>
    <source>
        <strain evidence="1 2">2011B</strain>
    </source>
</reference>
<dbReference type="InterPro" id="IPR029045">
    <property type="entry name" value="ClpP/crotonase-like_dom_sf"/>
</dbReference>
<dbReference type="GO" id="GO:0008233">
    <property type="term" value="F:peptidase activity"/>
    <property type="evidence" value="ECO:0007669"/>
    <property type="project" value="UniProtKB-KW"/>
</dbReference>
<dbReference type="PANTHER" id="PTHR35984:SF1">
    <property type="entry name" value="PERIPLASMIC SERINE PROTEASE"/>
    <property type="match status" value="1"/>
</dbReference>
<dbReference type="AlphaFoldDB" id="A0A8B3RJ97"/>
<name>A0A8B3RJ97_BIFAN</name>
<gene>
    <name evidence="1" type="ORF">PG2011B_0291</name>
</gene>
<accession>A0A8B3RJ97</accession>
<dbReference type="SUPFAM" id="SSF52096">
    <property type="entry name" value="ClpP/crotonase"/>
    <property type="match status" value="1"/>
</dbReference>
<dbReference type="GO" id="GO:0006508">
    <property type="term" value="P:proteolysis"/>
    <property type="evidence" value="ECO:0007669"/>
    <property type="project" value="UniProtKB-KW"/>
</dbReference>
<dbReference type="InterPro" id="IPR002825">
    <property type="entry name" value="Pept_S49_ser-pept_pro"/>
</dbReference>
<keyword evidence="1" id="KW-0645">Protease</keyword>
<organism evidence="1 2">
    <name type="scientific">Bifidobacterium animalis subsp. lactis</name>
    <name type="common">Bifidobacterium lactis</name>
    <dbReference type="NCBI Taxonomy" id="302911"/>
    <lineage>
        <taxon>Bacteria</taxon>
        <taxon>Bacillati</taxon>
        <taxon>Actinomycetota</taxon>
        <taxon>Actinomycetes</taxon>
        <taxon>Bifidobacteriales</taxon>
        <taxon>Bifidobacteriaceae</taxon>
        <taxon>Bifidobacterium</taxon>
    </lineage>
</organism>
<keyword evidence="1" id="KW-0378">Hydrolase</keyword>
<comment type="caution">
    <text evidence="1">The sequence shown here is derived from an EMBL/GenBank/DDBJ whole genome shotgun (WGS) entry which is preliminary data.</text>
</comment>
<dbReference type="Pfam" id="PF01972">
    <property type="entry name" value="SDH_protease"/>
    <property type="match status" value="1"/>
</dbReference>
<sequence length="297" mass="32814">MPTWDEIIGDVGSHPNGVLDNIRTEHIKKLSELRDRNVVCYYSGWLQEELQQSPYCALSDSDMEGFMTNIHGLDKNKGLDLVLHTPGGDLAAAESLVNYLRECFHNDVVAFVPHLCMSAGTMIACSCKEIYMGKQSSIGPTDPQFGGYPAGGVIEEFQQAVKETTENPGATAMWAQIIGKYPPTYLGDCQKAVDTSQKMVAEWLKTNMLASQPDAEARSKDIAEWLGTHANSAMHNRHITAESAKDHGLAIRSLEENQELQDIVLTIHHAYMATFERSGAKKMIENSNGKSWIRIVG</sequence>
<dbReference type="PANTHER" id="PTHR35984">
    <property type="entry name" value="PERIPLASMIC SERINE PROTEASE"/>
    <property type="match status" value="1"/>
</dbReference>
<evidence type="ECO:0000313" key="2">
    <source>
        <dbReference type="Proteomes" id="UP000293613"/>
    </source>
</evidence>
<protein>
    <submittedName>
        <fullName evidence="1">Serine protease</fullName>
    </submittedName>
</protein>
<dbReference type="Proteomes" id="UP000293613">
    <property type="component" value="Unassembled WGS sequence"/>
</dbReference>